<evidence type="ECO:0000313" key="2">
    <source>
        <dbReference type="Proteomes" id="UP000027135"/>
    </source>
</evidence>
<keyword evidence="2" id="KW-1185">Reference proteome</keyword>
<protein>
    <submittedName>
        <fullName evidence="1">Uncharacterized protein</fullName>
    </submittedName>
</protein>
<name>A0A067RJ43_ZOONE</name>
<sequence>MLPEAFPVKTGLKQEDALSPLVSKIPLEYVIRKYRETVTNQEGIESRLNSANDWRHELQNLLIYILMSEDAKPRMCPQLLVFCGCEIRSATFKQTTQIKDE</sequence>
<gene>
    <name evidence="1" type="ORF">L798_11023</name>
</gene>
<accession>A0A067RJ43</accession>
<dbReference type="EMBL" id="KK852442">
    <property type="protein sequence ID" value="KDR23832.1"/>
    <property type="molecule type" value="Genomic_DNA"/>
</dbReference>
<dbReference type="InParanoid" id="A0A067RJ43"/>
<reference evidence="1 2" key="1">
    <citation type="journal article" date="2014" name="Nat. Commun.">
        <title>Molecular traces of alternative social organization in a termite genome.</title>
        <authorList>
            <person name="Terrapon N."/>
            <person name="Li C."/>
            <person name="Robertson H.M."/>
            <person name="Ji L."/>
            <person name="Meng X."/>
            <person name="Booth W."/>
            <person name="Chen Z."/>
            <person name="Childers C.P."/>
            <person name="Glastad K.M."/>
            <person name="Gokhale K."/>
            <person name="Gowin J."/>
            <person name="Gronenberg W."/>
            <person name="Hermansen R.A."/>
            <person name="Hu H."/>
            <person name="Hunt B.G."/>
            <person name="Huylmans A.K."/>
            <person name="Khalil S.M."/>
            <person name="Mitchell R.D."/>
            <person name="Munoz-Torres M.C."/>
            <person name="Mustard J.A."/>
            <person name="Pan H."/>
            <person name="Reese J.T."/>
            <person name="Scharf M.E."/>
            <person name="Sun F."/>
            <person name="Vogel H."/>
            <person name="Xiao J."/>
            <person name="Yang W."/>
            <person name="Yang Z."/>
            <person name="Yang Z."/>
            <person name="Zhou J."/>
            <person name="Zhu J."/>
            <person name="Brent C.S."/>
            <person name="Elsik C.G."/>
            <person name="Goodisman M.A."/>
            <person name="Liberles D.A."/>
            <person name="Roe R.M."/>
            <person name="Vargo E.L."/>
            <person name="Vilcinskas A."/>
            <person name="Wang J."/>
            <person name="Bornberg-Bauer E."/>
            <person name="Korb J."/>
            <person name="Zhang G."/>
            <person name="Liebig J."/>
        </authorList>
    </citation>
    <scope>NUCLEOTIDE SEQUENCE [LARGE SCALE GENOMIC DNA]</scope>
    <source>
        <tissue evidence="1">Whole organism</tissue>
    </source>
</reference>
<organism evidence="1 2">
    <name type="scientific">Zootermopsis nevadensis</name>
    <name type="common">Dampwood termite</name>
    <dbReference type="NCBI Taxonomy" id="136037"/>
    <lineage>
        <taxon>Eukaryota</taxon>
        <taxon>Metazoa</taxon>
        <taxon>Ecdysozoa</taxon>
        <taxon>Arthropoda</taxon>
        <taxon>Hexapoda</taxon>
        <taxon>Insecta</taxon>
        <taxon>Pterygota</taxon>
        <taxon>Neoptera</taxon>
        <taxon>Polyneoptera</taxon>
        <taxon>Dictyoptera</taxon>
        <taxon>Blattodea</taxon>
        <taxon>Blattoidea</taxon>
        <taxon>Termitoidae</taxon>
        <taxon>Termopsidae</taxon>
        <taxon>Zootermopsis</taxon>
    </lineage>
</organism>
<evidence type="ECO:0000313" key="1">
    <source>
        <dbReference type="EMBL" id="KDR23832.1"/>
    </source>
</evidence>
<dbReference type="AlphaFoldDB" id="A0A067RJ43"/>
<proteinExistence type="predicted"/>
<dbReference type="Proteomes" id="UP000027135">
    <property type="component" value="Unassembled WGS sequence"/>
</dbReference>